<gene>
    <name evidence="1" type="ORF">BCV71DRAFT_227647</name>
</gene>
<reference evidence="1 2" key="1">
    <citation type="journal article" date="2016" name="Proc. Natl. Acad. Sci. U.S.A.">
        <title>Lipid metabolic changes in an early divergent fungus govern the establishment of a mutualistic symbiosis with endobacteria.</title>
        <authorList>
            <person name="Lastovetsky O.A."/>
            <person name="Gaspar M.L."/>
            <person name="Mondo S.J."/>
            <person name="LaButti K.M."/>
            <person name="Sandor L."/>
            <person name="Grigoriev I.V."/>
            <person name="Henry S.A."/>
            <person name="Pawlowska T.E."/>
        </authorList>
    </citation>
    <scope>NUCLEOTIDE SEQUENCE [LARGE SCALE GENOMIC DNA]</scope>
    <source>
        <strain evidence="1 2">ATCC 11559</strain>
    </source>
</reference>
<dbReference type="AlphaFoldDB" id="A0A1X0RZ12"/>
<proteinExistence type="predicted"/>
<name>A0A1X0RZ12_RHIZD</name>
<dbReference type="VEuPathDB" id="FungiDB:BCV72DRAFT_252163"/>
<dbReference type="OMA" id="IAFYMAN"/>
<evidence type="ECO:0008006" key="3">
    <source>
        <dbReference type="Google" id="ProtNLM"/>
    </source>
</evidence>
<evidence type="ECO:0000313" key="2">
    <source>
        <dbReference type="Proteomes" id="UP000242381"/>
    </source>
</evidence>
<dbReference type="Proteomes" id="UP000242381">
    <property type="component" value="Unassembled WGS sequence"/>
</dbReference>
<sequence length="215" mass="24473">MEELPRKTVENSQIGEAELWSSFFHPLLVKILSDNDRDIRLRWPDMVASEKGQGRPDAIISEVTSGEFGASLGFGEYKTSHKCNTASLCKVIIKLTQLAQRSININSIKSVLCFQIHGFGIAFYMANLNHEGVYTFTQLAKMEFPRSLEELPLFVNMKTISLLLQVSQCFQKHCYSQKQCLDLKTKMVQEVNHNALNSLIHGNYSDVRLCHINFK</sequence>
<accession>A0A1X0RZ12</accession>
<dbReference type="EMBL" id="KV921361">
    <property type="protein sequence ID" value="ORE17239.1"/>
    <property type="molecule type" value="Genomic_DNA"/>
</dbReference>
<protein>
    <recommendedName>
        <fullName evidence="3">Fungal-type protein kinase domain-containing protein</fullName>
    </recommendedName>
</protein>
<evidence type="ECO:0000313" key="1">
    <source>
        <dbReference type="EMBL" id="ORE17239.1"/>
    </source>
</evidence>
<organism evidence="1 2">
    <name type="scientific">Rhizopus microsporus</name>
    <dbReference type="NCBI Taxonomy" id="58291"/>
    <lineage>
        <taxon>Eukaryota</taxon>
        <taxon>Fungi</taxon>
        <taxon>Fungi incertae sedis</taxon>
        <taxon>Mucoromycota</taxon>
        <taxon>Mucoromycotina</taxon>
        <taxon>Mucoromycetes</taxon>
        <taxon>Mucorales</taxon>
        <taxon>Mucorineae</taxon>
        <taxon>Rhizopodaceae</taxon>
        <taxon>Rhizopus</taxon>
    </lineage>
</organism>